<evidence type="ECO:0000256" key="3">
    <source>
        <dbReference type="ARBA" id="ARBA00023157"/>
    </source>
</evidence>
<evidence type="ECO:0000256" key="2">
    <source>
        <dbReference type="ARBA" id="ARBA00022900"/>
    </source>
</evidence>
<evidence type="ECO:0000313" key="5">
    <source>
        <dbReference type="EMBL" id="KHJ79383.1"/>
    </source>
</evidence>
<keyword evidence="3" id="KW-1015">Disulfide bond</keyword>
<accession>A0A0B1S200</accession>
<dbReference type="Proteomes" id="UP000053660">
    <property type="component" value="Unassembled WGS sequence"/>
</dbReference>
<dbReference type="SUPFAM" id="SSF57567">
    <property type="entry name" value="Serine protease inhibitors"/>
    <property type="match status" value="2"/>
</dbReference>
<reference evidence="5 6" key="1">
    <citation type="submission" date="2014-03" db="EMBL/GenBank/DDBJ databases">
        <title>Draft genome of the hookworm Oesophagostomum dentatum.</title>
        <authorList>
            <person name="Mitreva M."/>
        </authorList>
    </citation>
    <scope>NUCLEOTIDE SEQUENCE [LARGE SCALE GENOMIC DNA]</scope>
    <source>
        <strain evidence="5 6">OD-Hann</strain>
    </source>
</reference>
<dbReference type="Gene3D" id="2.10.25.10">
    <property type="entry name" value="Laminin"/>
    <property type="match status" value="2"/>
</dbReference>
<feature type="domain" description="TIL" evidence="4">
    <location>
        <begin position="50"/>
        <end position="103"/>
    </location>
</feature>
<dbReference type="PANTHER" id="PTHR23259">
    <property type="entry name" value="RIDDLE"/>
    <property type="match status" value="1"/>
</dbReference>
<dbReference type="OrthoDB" id="5912264at2759"/>
<dbReference type="Pfam" id="PF01826">
    <property type="entry name" value="TIL"/>
    <property type="match status" value="1"/>
</dbReference>
<keyword evidence="1" id="KW-0646">Protease inhibitor</keyword>
<dbReference type="InterPro" id="IPR051368">
    <property type="entry name" value="SerProtInhib-TIL_Domain"/>
</dbReference>
<dbReference type="InterPro" id="IPR036084">
    <property type="entry name" value="Ser_inhib-like_sf"/>
</dbReference>
<evidence type="ECO:0000259" key="4">
    <source>
        <dbReference type="Pfam" id="PF01826"/>
    </source>
</evidence>
<evidence type="ECO:0000313" key="6">
    <source>
        <dbReference type="Proteomes" id="UP000053660"/>
    </source>
</evidence>
<dbReference type="EMBL" id="KN605311">
    <property type="protein sequence ID" value="KHJ79383.1"/>
    <property type="molecule type" value="Genomic_DNA"/>
</dbReference>
<keyword evidence="6" id="KW-1185">Reference proteome</keyword>
<keyword evidence="2" id="KW-0722">Serine protease inhibitor</keyword>
<gene>
    <name evidence="5" type="ORF">OESDEN_20971</name>
</gene>
<evidence type="ECO:0000256" key="1">
    <source>
        <dbReference type="ARBA" id="ARBA00022690"/>
    </source>
</evidence>
<protein>
    <submittedName>
        <fullName evidence="5">Trypsin Inhibitor like cysteine rich domain protein</fullName>
    </submittedName>
</protein>
<dbReference type="PANTHER" id="PTHR23259:SF70">
    <property type="entry name" value="ACCESSORY GLAND PROTEIN ACP62F-RELATED"/>
    <property type="match status" value="1"/>
</dbReference>
<name>A0A0B1S200_OESDE</name>
<dbReference type="CDD" id="cd19941">
    <property type="entry name" value="TIL"/>
    <property type="match status" value="1"/>
</dbReference>
<dbReference type="GO" id="GO:0004867">
    <property type="term" value="F:serine-type endopeptidase inhibitor activity"/>
    <property type="evidence" value="ECO:0007669"/>
    <property type="project" value="UniProtKB-KW"/>
</dbReference>
<sequence length="107" mass="12066">MRKLDPLQVSCQQQCSPGELICQCITGLFRNDYGKCVPRSQCEGQPVPECPANEQYYKCGERCEPTCKDPKPVSCQQQCVEGELICQCKPGFYRDDSNTCVSKCKKE</sequence>
<proteinExistence type="predicted"/>
<feature type="non-terminal residue" evidence="5">
    <location>
        <position position="107"/>
    </location>
</feature>
<dbReference type="InterPro" id="IPR002919">
    <property type="entry name" value="TIL_dom"/>
</dbReference>
<organism evidence="5 6">
    <name type="scientific">Oesophagostomum dentatum</name>
    <name type="common">Nodular worm</name>
    <dbReference type="NCBI Taxonomy" id="61180"/>
    <lineage>
        <taxon>Eukaryota</taxon>
        <taxon>Metazoa</taxon>
        <taxon>Ecdysozoa</taxon>
        <taxon>Nematoda</taxon>
        <taxon>Chromadorea</taxon>
        <taxon>Rhabditida</taxon>
        <taxon>Rhabditina</taxon>
        <taxon>Rhabditomorpha</taxon>
        <taxon>Strongyloidea</taxon>
        <taxon>Strongylidae</taxon>
        <taxon>Oesophagostomum</taxon>
    </lineage>
</organism>
<dbReference type="AlphaFoldDB" id="A0A0B1S200"/>